<feature type="transmembrane region" description="Helical" evidence="1">
    <location>
        <begin position="34"/>
        <end position="53"/>
    </location>
</feature>
<accession>U4KSS9</accession>
<dbReference type="InterPro" id="IPR029787">
    <property type="entry name" value="Nucleotide_cyclase"/>
</dbReference>
<feature type="transmembrane region" description="Helical" evidence="1">
    <location>
        <begin position="6"/>
        <end position="22"/>
    </location>
</feature>
<keyword evidence="1" id="KW-1133">Transmembrane helix</keyword>
<dbReference type="CDD" id="cd01948">
    <property type="entry name" value="EAL"/>
    <property type="match status" value="1"/>
</dbReference>
<dbReference type="SMART" id="SM00052">
    <property type="entry name" value="EAL"/>
    <property type="match status" value="1"/>
</dbReference>
<dbReference type="PANTHER" id="PTHR33121">
    <property type="entry name" value="CYCLIC DI-GMP PHOSPHODIESTERASE PDEF"/>
    <property type="match status" value="1"/>
</dbReference>
<evidence type="ECO:0000259" key="2">
    <source>
        <dbReference type="PROSITE" id="PS50883"/>
    </source>
</evidence>
<dbReference type="InterPro" id="IPR043128">
    <property type="entry name" value="Rev_trsase/Diguanyl_cyclase"/>
</dbReference>
<dbReference type="InterPro" id="IPR001633">
    <property type="entry name" value="EAL_dom"/>
</dbReference>
<dbReference type="PROSITE" id="PS50883">
    <property type="entry name" value="EAL"/>
    <property type="match status" value="1"/>
</dbReference>
<evidence type="ECO:0000256" key="1">
    <source>
        <dbReference type="SAM" id="Phobius"/>
    </source>
</evidence>
<sequence length="629" mass="72915">MLGEITSLLFMTVIYFFVKNLKFIPTIRNKTYELLITICMWFVIISVANLIFLEIKMPYQWYLASISTYLYLIASVSIVSLMFLYIYTYLYESHLGFKRIIPYLFIPSYVALFLIFINPVTNQVFEITETNRIVFGQQGNLSFNLLVLYSLVQIAMILFYKVQIKLDEKLALLSLPAASLVALVIQLVIPSQVMTSAAVVLPLLIIQFYIQRKDIIIDSSTNTPNQHAFLIHLKALINDEITPKIVLFNVKNLADINEKMGYQTSNIMLYQMVKDIQKVFSKGIIYRYSGSKYLYLTNQLTDIESKSLIQSLNELRKNEGEQHFIINYAFLDGSYIEQNSTHFIYTIEQTYIELKLQKENNLFILDHNAFLQFQKNKRIIELLSQVINDESLLVHYQPLYHYHDKNYLTYEALMRLKDDQLGFISPVDFIKIAEENEQIIPLGYQMLIKVGSFIKELKEKNIPLQWVSINLSVIQLLSKDFVKNVIAITKKYDIKPNQICFEITESILLDDYDTPKHVINELKAVGFVFSLDDYGTGYANLNNILALPISEIKIDKSVLYNAERSKNAYHILKSLIKGFNDIGLYTVLEGVENSKHDEMAKDLKVTATQGYFYQKPQPVEQILQNQTLN</sequence>
<dbReference type="SUPFAM" id="SSF55073">
    <property type="entry name" value="Nucleotide cyclase"/>
    <property type="match status" value="1"/>
</dbReference>
<dbReference type="KEGG" id="abra:BN85304480"/>
<feature type="domain" description="EAL" evidence="2">
    <location>
        <begin position="376"/>
        <end position="629"/>
    </location>
</feature>
<dbReference type="STRING" id="61635.BN85304480"/>
<dbReference type="InterPro" id="IPR050706">
    <property type="entry name" value="Cyclic-di-GMP_PDE-like"/>
</dbReference>
<keyword evidence="4" id="KW-1185">Reference proteome</keyword>
<dbReference type="Gene3D" id="3.20.20.450">
    <property type="entry name" value="EAL domain"/>
    <property type="match status" value="1"/>
</dbReference>
<dbReference type="AlphaFoldDB" id="U4KSS9"/>
<reference evidence="3 4" key="1">
    <citation type="journal article" date="2013" name="J. Mol. Microbiol. Biotechnol.">
        <title>Analysis of the Complete Genomes of Acholeplasma brassicae , A. palmae and A. laidlawii and Their Comparison to the Obligate Parasites from ' Candidatus Phytoplasma'.</title>
        <authorList>
            <person name="Kube M."/>
            <person name="Siewert C."/>
            <person name="Migdoll A.M."/>
            <person name="Duduk B."/>
            <person name="Holz S."/>
            <person name="Rabus R."/>
            <person name="Seemuller E."/>
            <person name="Mitrovic J."/>
            <person name="Muller I."/>
            <person name="Buttner C."/>
            <person name="Reinhardt R."/>
        </authorList>
    </citation>
    <scope>NUCLEOTIDE SEQUENCE [LARGE SCALE GENOMIC DNA]</scope>
    <source>
        <strain evidence="4">0502</strain>
    </source>
</reference>
<dbReference type="Gene3D" id="3.30.70.270">
    <property type="match status" value="1"/>
</dbReference>
<feature type="transmembrane region" description="Helical" evidence="1">
    <location>
        <begin position="141"/>
        <end position="158"/>
    </location>
</feature>
<dbReference type="HOGENOM" id="CLU_000445_70_60_14"/>
<protein>
    <recommendedName>
        <fullName evidence="2">EAL domain-containing protein</fullName>
    </recommendedName>
</protein>
<dbReference type="Proteomes" id="UP000032737">
    <property type="component" value="Chromosome"/>
</dbReference>
<dbReference type="GO" id="GO:0071111">
    <property type="term" value="F:cyclic-guanylate-specific phosphodiesterase activity"/>
    <property type="evidence" value="ECO:0007669"/>
    <property type="project" value="InterPro"/>
</dbReference>
<dbReference type="PANTHER" id="PTHR33121:SF79">
    <property type="entry name" value="CYCLIC DI-GMP PHOSPHODIESTERASE PDED-RELATED"/>
    <property type="match status" value="1"/>
</dbReference>
<feature type="transmembrane region" description="Helical" evidence="1">
    <location>
        <begin position="170"/>
        <end position="187"/>
    </location>
</feature>
<keyword evidence="1" id="KW-0472">Membrane</keyword>
<dbReference type="Pfam" id="PF00563">
    <property type="entry name" value="EAL"/>
    <property type="match status" value="1"/>
</dbReference>
<gene>
    <name evidence="3" type="ORF">BN85304480</name>
</gene>
<evidence type="ECO:0000313" key="3">
    <source>
        <dbReference type="EMBL" id="CCV65469.1"/>
    </source>
</evidence>
<keyword evidence="1" id="KW-0812">Transmembrane</keyword>
<dbReference type="InterPro" id="IPR035919">
    <property type="entry name" value="EAL_sf"/>
</dbReference>
<feature type="transmembrane region" description="Helical" evidence="1">
    <location>
        <begin position="100"/>
        <end position="121"/>
    </location>
</feature>
<name>U4KSS9_9MOLU</name>
<evidence type="ECO:0000313" key="4">
    <source>
        <dbReference type="Proteomes" id="UP000032737"/>
    </source>
</evidence>
<feature type="transmembrane region" description="Helical" evidence="1">
    <location>
        <begin position="59"/>
        <end position="88"/>
    </location>
</feature>
<organism evidence="3 4">
    <name type="scientific">Acholeplasma brassicae</name>
    <dbReference type="NCBI Taxonomy" id="61635"/>
    <lineage>
        <taxon>Bacteria</taxon>
        <taxon>Bacillati</taxon>
        <taxon>Mycoplasmatota</taxon>
        <taxon>Mollicutes</taxon>
        <taxon>Acholeplasmatales</taxon>
        <taxon>Acholeplasmataceae</taxon>
        <taxon>Acholeplasma</taxon>
    </lineage>
</organism>
<dbReference type="EMBL" id="FO681348">
    <property type="protein sequence ID" value="CCV65469.1"/>
    <property type="molecule type" value="Genomic_DNA"/>
</dbReference>
<dbReference type="SUPFAM" id="SSF141868">
    <property type="entry name" value="EAL domain-like"/>
    <property type="match status" value="1"/>
</dbReference>
<proteinExistence type="predicted"/>